<dbReference type="eggNOG" id="COG3066">
    <property type="taxonomic scope" value="Bacteria"/>
</dbReference>
<dbReference type="NCBIfam" id="TIGR02248">
    <property type="entry name" value="mutH_TIGR"/>
    <property type="match status" value="1"/>
</dbReference>
<organism evidence="9 10">
    <name type="scientific">Aliiglaciecola lipolytica E3</name>
    <dbReference type="NCBI Taxonomy" id="1127673"/>
    <lineage>
        <taxon>Bacteria</taxon>
        <taxon>Pseudomonadati</taxon>
        <taxon>Pseudomonadota</taxon>
        <taxon>Gammaproteobacteria</taxon>
        <taxon>Alteromonadales</taxon>
        <taxon>Alteromonadaceae</taxon>
        <taxon>Aliiglaciecola</taxon>
    </lineage>
</organism>
<dbReference type="GO" id="GO:0003677">
    <property type="term" value="F:DNA binding"/>
    <property type="evidence" value="ECO:0007669"/>
    <property type="project" value="InterPro"/>
</dbReference>
<dbReference type="Pfam" id="PF02976">
    <property type="entry name" value="MutH"/>
    <property type="match status" value="1"/>
</dbReference>
<dbReference type="InterPro" id="IPR004230">
    <property type="entry name" value="DNA_mismatch_repair_MutH"/>
</dbReference>
<keyword evidence="5 7" id="KW-0378">Hydrolase</keyword>
<name>K6Z035_9ALTE</name>
<feature type="domain" description="DNA mismatch repair MutH/Type II restriction enzyme Sau3AI" evidence="8">
    <location>
        <begin position="57"/>
        <end position="155"/>
    </location>
</feature>
<dbReference type="GO" id="GO:0004519">
    <property type="term" value="F:endonuclease activity"/>
    <property type="evidence" value="ECO:0007669"/>
    <property type="project" value="UniProtKB-UniRule"/>
</dbReference>
<dbReference type="RefSeq" id="WP_008846602.1">
    <property type="nucleotide sequence ID" value="NZ_BAEN01000076.1"/>
</dbReference>
<dbReference type="Gene3D" id="3.40.600.10">
    <property type="entry name" value="DNA mismatch repair MutH/Restriction endonuclease, type II"/>
    <property type="match status" value="1"/>
</dbReference>
<comment type="function">
    <text evidence="7">Sequence-specific endonuclease that cleaves unmethylated GATC sequences. It is involved in DNA mismatch repair.</text>
</comment>
<dbReference type="SMART" id="SM00927">
    <property type="entry name" value="MutH"/>
    <property type="match status" value="1"/>
</dbReference>
<evidence type="ECO:0000256" key="2">
    <source>
        <dbReference type="ARBA" id="ARBA00022722"/>
    </source>
</evidence>
<evidence type="ECO:0000256" key="7">
    <source>
        <dbReference type="HAMAP-Rule" id="MF_00759"/>
    </source>
</evidence>
<keyword evidence="1 7" id="KW-0963">Cytoplasm</keyword>
<comment type="subcellular location">
    <subcellularLocation>
        <location evidence="7">Cytoplasm</location>
    </subcellularLocation>
</comment>
<dbReference type="AlphaFoldDB" id="K6Z035"/>
<evidence type="ECO:0000256" key="4">
    <source>
        <dbReference type="ARBA" id="ARBA00022763"/>
    </source>
</evidence>
<dbReference type="NCBIfam" id="NF003458">
    <property type="entry name" value="PRK05070.1"/>
    <property type="match status" value="1"/>
</dbReference>
<keyword evidence="10" id="KW-1185">Reference proteome</keyword>
<evidence type="ECO:0000256" key="3">
    <source>
        <dbReference type="ARBA" id="ARBA00022759"/>
    </source>
</evidence>
<gene>
    <name evidence="7 9" type="primary">mutH</name>
    <name evidence="9" type="ORF">GLIP_4189</name>
</gene>
<dbReference type="InterPro" id="IPR037057">
    <property type="entry name" value="DNA_rep_MutH/T2_RE_sf"/>
</dbReference>
<dbReference type="EMBL" id="BAEN01000076">
    <property type="protein sequence ID" value="GAC16800.1"/>
    <property type="molecule type" value="Genomic_DNA"/>
</dbReference>
<evidence type="ECO:0000313" key="9">
    <source>
        <dbReference type="EMBL" id="GAC16800.1"/>
    </source>
</evidence>
<dbReference type="Proteomes" id="UP000006334">
    <property type="component" value="Unassembled WGS sequence"/>
</dbReference>
<dbReference type="GO" id="GO:0006298">
    <property type="term" value="P:mismatch repair"/>
    <property type="evidence" value="ECO:0007669"/>
    <property type="project" value="UniProtKB-UniRule"/>
</dbReference>
<dbReference type="SUPFAM" id="SSF52980">
    <property type="entry name" value="Restriction endonuclease-like"/>
    <property type="match status" value="1"/>
</dbReference>
<dbReference type="InterPro" id="IPR011335">
    <property type="entry name" value="Restrct_endonuc-II-like"/>
</dbReference>
<dbReference type="InterPro" id="IPR011337">
    <property type="entry name" value="DNA_rep_MutH/RE_typeII_Sau3AI"/>
</dbReference>
<dbReference type="GO" id="GO:0005737">
    <property type="term" value="C:cytoplasm"/>
    <property type="evidence" value="ECO:0007669"/>
    <property type="project" value="UniProtKB-SubCell"/>
</dbReference>
<dbReference type="GO" id="GO:0006304">
    <property type="term" value="P:DNA modification"/>
    <property type="evidence" value="ECO:0007669"/>
    <property type="project" value="InterPro"/>
</dbReference>
<evidence type="ECO:0000313" key="10">
    <source>
        <dbReference type="Proteomes" id="UP000006334"/>
    </source>
</evidence>
<keyword evidence="6 7" id="KW-0234">DNA repair</keyword>
<dbReference type="GO" id="GO:0016787">
    <property type="term" value="F:hydrolase activity"/>
    <property type="evidence" value="ECO:0007669"/>
    <property type="project" value="UniProtKB-KW"/>
</dbReference>
<comment type="caution">
    <text evidence="9">The sequence shown here is derived from an EMBL/GenBank/DDBJ whole genome shotgun (WGS) entry which is preliminary data.</text>
</comment>
<protein>
    <recommendedName>
        <fullName evidence="7">DNA mismatch repair protein MutH</fullName>
    </recommendedName>
    <alternativeName>
        <fullName evidence="7">Methyl-directed mismatch repair protein</fullName>
    </alternativeName>
</protein>
<keyword evidence="3 7" id="KW-0255">Endonuclease</keyword>
<accession>K6Z035</accession>
<reference evidence="9 10" key="1">
    <citation type="journal article" date="2017" name="Antonie Van Leeuwenhoek">
        <title>Rhizobium rhizosphaerae sp. nov., a novel species isolated from rice rhizosphere.</title>
        <authorList>
            <person name="Zhao J.J."/>
            <person name="Zhang J."/>
            <person name="Zhang R.J."/>
            <person name="Zhang C.W."/>
            <person name="Yin H.Q."/>
            <person name="Zhang X.X."/>
        </authorList>
    </citation>
    <scope>NUCLEOTIDE SEQUENCE [LARGE SCALE GENOMIC DNA]</scope>
    <source>
        <strain evidence="9 10">E3</strain>
    </source>
</reference>
<keyword evidence="2 7" id="KW-0540">Nuclease</keyword>
<sequence>MITPATSPPNTIEQLTLRAQALAGLTLGELAQNANIRIPSNFKRDKGWTGQLLELYLGANAGSNPEQDFPELGVELKTLPIDSSGMPLETTYVCFAHLLNVSGITWESSNVRNKLNCVLWIPVEGNRELKPAERRIATPVLWQPTAQQLATLKQDWEELMDMIVLGEVENITAKHGQALQIRPKAADGKALTDAIGKDGEKVKTRPRGFYLRKQFTHQILLQAFYDEV</sequence>
<evidence type="ECO:0000256" key="5">
    <source>
        <dbReference type="ARBA" id="ARBA00022801"/>
    </source>
</evidence>
<evidence type="ECO:0000259" key="8">
    <source>
        <dbReference type="SMART" id="SM00927"/>
    </source>
</evidence>
<evidence type="ECO:0000256" key="1">
    <source>
        <dbReference type="ARBA" id="ARBA00022490"/>
    </source>
</evidence>
<dbReference type="CDD" id="cd00583">
    <property type="entry name" value="MutH-like"/>
    <property type="match status" value="1"/>
</dbReference>
<proteinExistence type="inferred from homology"/>
<evidence type="ECO:0000256" key="6">
    <source>
        <dbReference type="ARBA" id="ARBA00023204"/>
    </source>
</evidence>
<keyword evidence="4 7" id="KW-0227">DNA damage</keyword>
<dbReference type="HAMAP" id="MF_00759">
    <property type="entry name" value="MutH"/>
    <property type="match status" value="1"/>
</dbReference>
<dbReference type="STRING" id="1127673.GLIP_4189"/>
<comment type="similarity">
    <text evidence="7">Belongs to the MutH family.</text>
</comment>